<keyword evidence="2" id="KW-0732">Signal</keyword>
<reference evidence="3" key="1">
    <citation type="journal article" date="2021" name="Mol. Ecol. Resour.">
        <title>Apolygus lucorum genome provides insights into omnivorousness and mesophyll feeding.</title>
        <authorList>
            <person name="Liu Y."/>
            <person name="Liu H."/>
            <person name="Wang H."/>
            <person name="Huang T."/>
            <person name="Liu B."/>
            <person name="Yang B."/>
            <person name="Yin L."/>
            <person name="Li B."/>
            <person name="Zhang Y."/>
            <person name="Zhang S."/>
            <person name="Jiang F."/>
            <person name="Zhang X."/>
            <person name="Ren Y."/>
            <person name="Wang B."/>
            <person name="Wang S."/>
            <person name="Lu Y."/>
            <person name="Wu K."/>
            <person name="Fan W."/>
            <person name="Wang G."/>
        </authorList>
    </citation>
    <scope>NUCLEOTIDE SEQUENCE</scope>
    <source>
        <strain evidence="3">12Hb</strain>
    </source>
</reference>
<gene>
    <name evidence="3" type="ORF">GE061_011390</name>
</gene>
<feature type="signal peptide" evidence="2">
    <location>
        <begin position="1"/>
        <end position="18"/>
    </location>
</feature>
<organism evidence="3 4">
    <name type="scientific">Apolygus lucorum</name>
    <name type="common">Small green plant bug</name>
    <name type="synonym">Lygocoris lucorum</name>
    <dbReference type="NCBI Taxonomy" id="248454"/>
    <lineage>
        <taxon>Eukaryota</taxon>
        <taxon>Metazoa</taxon>
        <taxon>Ecdysozoa</taxon>
        <taxon>Arthropoda</taxon>
        <taxon>Hexapoda</taxon>
        <taxon>Insecta</taxon>
        <taxon>Pterygota</taxon>
        <taxon>Neoptera</taxon>
        <taxon>Paraneoptera</taxon>
        <taxon>Hemiptera</taxon>
        <taxon>Heteroptera</taxon>
        <taxon>Panheteroptera</taxon>
        <taxon>Cimicomorpha</taxon>
        <taxon>Miridae</taxon>
        <taxon>Mirini</taxon>
        <taxon>Apolygus</taxon>
    </lineage>
</organism>
<protein>
    <submittedName>
        <fullName evidence="3">Uncharacterized protein</fullName>
    </submittedName>
</protein>
<feature type="coiled-coil region" evidence="1">
    <location>
        <begin position="56"/>
        <end position="118"/>
    </location>
</feature>
<evidence type="ECO:0000313" key="3">
    <source>
        <dbReference type="EMBL" id="KAF6213668.1"/>
    </source>
</evidence>
<accession>A0A6A4K4Z0</accession>
<proteinExistence type="predicted"/>
<evidence type="ECO:0000313" key="4">
    <source>
        <dbReference type="Proteomes" id="UP000466442"/>
    </source>
</evidence>
<feature type="chain" id="PRO_5041443167" evidence="2">
    <location>
        <begin position="19"/>
        <end position="123"/>
    </location>
</feature>
<keyword evidence="4" id="KW-1185">Reference proteome</keyword>
<dbReference type="AlphaFoldDB" id="A0A6A4K4Z0"/>
<dbReference type="EMBL" id="WIXP02000003">
    <property type="protein sequence ID" value="KAF6213668.1"/>
    <property type="molecule type" value="Genomic_DNA"/>
</dbReference>
<sequence>MKLFAVLLIASLCATAWSASPIAIREIAESQAKVQELNAKVNPALSVAKGKIESFVKALGQNKEKILAKIDELKTKIQGVNEKIVINSSISRVQQLIRKGMKARLQRALERLDKLRSKILKLQ</sequence>
<dbReference type="Proteomes" id="UP000466442">
    <property type="component" value="Unassembled WGS sequence"/>
</dbReference>
<name>A0A6A4K4Z0_APOLU</name>
<keyword evidence="1" id="KW-0175">Coiled coil</keyword>
<evidence type="ECO:0000256" key="2">
    <source>
        <dbReference type="SAM" id="SignalP"/>
    </source>
</evidence>
<comment type="caution">
    <text evidence="3">The sequence shown here is derived from an EMBL/GenBank/DDBJ whole genome shotgun (WGS) entry which is preliminary data.</text>
</comment>
<evidence type="ECO:0000256" key="1">
    <source>
        <dbReference type="SAM" id="Coils"/>
    </source>
</evidence>